<evidence type="ECO:0000313" key="3">
    <source>
        <dbReference type="Proteomes" id="UP000486534"/>
    </source>
</evidence>
<dbReference type="InterPro" id="IPR016181">
    <property type="entry name" value="Acyl_CoA_acyltransferase"/>
</dbReference>
<dbReference type="SUPFAM" id="SSF55729">
    <property type="entry name" value="Acyl-CoA N-acyltransferases (Nat)"/>
    <property type="match status" value="1"/>
</dbReference>
<comment type="caution">
    <text evidence="2">The sequence shown here is derived from an EMBL/GenBank/DDBJ whole genome shotgun (WGS) entry which is preliminary data.</text>
</comment>
<name>A0A7X1PN79_9PSED</name>
<evidence type="ECO:0000259" key="1">
    <source>
        <dbReference type="PROSITE" id="PS51186"/>
    </source>
</evidence>
<dbReference type="InterPro" id="IPR000182">
    <property type="entry name" value="GNAT_dom"/>
</dbReference>
<dbReference type="Gene3D" id="3.40.630.30">
    <property type="match status" value="1"/>
</dbReference>
<proteinExistence type="predicted"/>
<evidence type="ECO:0000313" key="2">
    <source>
        <dbReference type="EMBL" id="MQA54852.1"/>
    </source>
</evidence>
<gene>
    <name evidence="2" type="ORF">GDH07_16165</name>
</gene>
<dbReference type="Pfam" id="PF13508">
    <property type="entry name" value="Acetyltransf_7"/>
    <property type="match status" value="1"/>
</dbReference>
<sequence length="239" mass="26676">MSSITLFQAPPTEAIQSQIQQMVVDYITDISAVAIAPSNPLYNLYQYGVGYEVHLYLQAMDGSRDLAVELLVASDPLDPEQVQGFLLYLPLKDDPEACAVAYMAVRQDLRRQGIARQMLAAMRARYPHAELACSPAKLQCFEALGFQLLGARGPQVLMNTREHGSDGLLAVLDVAPIYNSVEVRQIHTYLLAQHGRKAMIEAEKKRDRHLDQLTRQAQALVRERLGEAALHRSRAPRLV</sequence>
<dbReference type="CDD" id="cd04301">
    <property type="entry name" value="NAT_SF"/>
    <property type="match status" value="1"/>
</dbReference>
<dbReference type="Proteomes" id="UP000486534">
    <property type="component" value="Unassembled WGS sequence"/>
</dbReference>
<dbReference type="GO" id="GO:0016747">
    <property type="term" value="F:acyltransferase activity, transferring groups other than amino-acyl groups"/>
    <property type="evidence" value="ECO:0007669"/>
    <property type="project" value="InterPro"/>
</dbReference>
<organism evidence="2 3">
    <name type="scientific">Pseudomonas piscis</name>
    <dbReference type="NCBI Taxonomy" id="2614538"/>
    <lineage>
        <taxon>Bacteria</taxon>
        <taxon>Pseudomonadati</taxon>
        <taxon>Pseudomonadota</taxon>
        <taxon>Gammaproteobacteria</taxon>
        <taxon>Pseudomonadales</taxon>
        <taxon>Pseudomonadaceae</taxon>
        <taxon>Pseudomonas</taxon>
    </lineage>
</organism>
<dbReference type="AlphaFoldDB" id="A0A7X1PN79"/>
<dbReference type="RefSeq" id="WP_103323895.1">
    <property type="nucleotide sequence ID" value="NZ_WHUV01000002.1"/>
</dbReference>
<dbReference type="PROSITE" id="PS51186">
    <property type="entry name" value="GNAT"/>
    <property type="match status" value="1"/>
</dbReference>
<accession>A0A7X1PN79</accession>
<protein>
    <submittedName>
        <fullName evidence="2">GNAT family N-acetyltransferase</fullName>
    </submittedName>
</protein>
<dbReference type="EMBL" id="WHUV01000002">
    <property type="protein sequence ID" value="MQA54852.1"/>
    <property type="molecule type" value="Genomic_DNA"/>
</dbReference>
<feature type="domain" description="N-acetyltransferase" evidence="1">
    <location>
        <begin position="28"/>
        <end position="175"/>
    </location>
</feature>
<reference evidence="2 3" key="1">
    <citation type="submission" date="2019-10" db="EMBL/GenBank/DDBJ databases">
        <title>Pseudomonas dajingensis sp. nov., isolated from the profound head ulcers of farmed Murray cod (Maccullochella peelii peelii).</title>
        <authorList>
            <person name="Liu Y."/>
        </authorList>
    </citation>
    <scope>NUCLEOTIDE SEQUENCE [LARGE SCALE GENOMIC DNA]</scope>
    <source>
        <strain evidence="2 3">MC042</strain>
    </source>
</reference>
<keyword evidence="2" id="KW-0808">Transferase</keyword>